<dbReference type="PANTHER" id="PTHR10366">
    <property type="entry name" value="NAD DEPENDENT EPIMERASE/DEHYDRATASE"/>
    <property type="match status" value="1"/>
</dbReference>
<reference evidence="4" key="1">
    <citation type="journal article" date="2023" name="Mol. Phylogenet. Evol.">
        <title>Genome-scale phylogeny and comparative genomics of the fungal order Sordariales.</title>
        <authorList>
            <person name="Hensen N."/>
            <person name="Bonometti L."/>
            <person name="Westerberg I."/>
            <person name="Brannstrom I.O."/>
            <person name="Guillou S."/>
            <person name="Cros-Aarteil S."/>
            <person name="Calhoun S."/>
            <person name="Haridas S."/>
            <person name="Kuo A."/>
            <person name="Mondo S."/>
            <person name="Pangilinan J."/>
            <person name="Riley R."/>
            <person name="LaButti K."/>
            <person name="Andreopoulos B."/>
            <person name="Lipzen A."/>
            <person name="Chen C."/>
            <person name="Yan M."/>
            <person name="Daum C."/>
            <person name="Ng V."/>
            <person name="Clum A."/>
            <person name="Steindorff A."/>
            <person name="Ohm R.A."/>
            <person name="Martin F."/>
            <person name="Silar P."/>
            <person name="Natvig D.O."/>
            <person name="Lalanne C."/>
            <person name="Gautier V."/>
            <person name="Ament-Velasquez S.L."/>
            <person name="Kruys A."/>
            <person name="Hutchinson M.I."/>
            <person name="Powell A.J."/>
            <person name="Barry K."/>
            <person name="Miller A.N."/>
            <person name="Grigoriev I.V."/>
            <person name="Debuchy R."/>
            <person name="Gladieux P."/>
            <person name="Hiltunen Thoren M."/>
            <person name="Johannesson H."/>
        </authorList>
    </citation>
    <scope>NUCLEOTIDE SEQUENCE</scope>
    <source>
        <strain evidence="4">CBS 333.67</strain>
    </source>
</reference>
<proteinExistence type="inferred from homology"/>
<dbReference type="InterPro" id="IPR036291">
    <property type="entry name" value="NAD(P)-bd_dom_sf"/>
</dbReference>
<dbReference type="AlphaFoldDB" id="A0AAJ0M5U2"/>
<comment type="similarity">
    <text evidence="2">Belongs to the NAD(P)-dependent epimerase/dehydratase family. Dihydroflavonol-4-reductase subfamily.</text>
</comment>
<dbReference type="EMBL" id="JAUDZG010000001">
    <property type="protein sequence ID" value="KAK3309902.1"/>
    <property type="molecule type" value="Genomic_DNA"/>
</dbReference>
<accession>A0AAJ0M5U2</accession>
<dbReference type="RefSeq" id="XP_062725682.1">
    <property type="nucleotide sequence ID" value="XM_062870153.1"/>
</dbReference>
<keyword evidence="1" id="KW-0560">Oxidoreductase</keyword>
<dbReference type="Proteomes" id="UP001273166">
    <property type="component" value="Unassembled WGS sequence"/>
</dbReference>
<dbReference type="Pfam" id="PF01370">
    <property type="entry name" value="Epimerase"/>
    <property type="match status" value="1"/>
</dbReference>
<organism evidence="4 5">
    <name type="scientific">Chaetomium strumarium</name>
    <dbReference type="NCBI Taxonomy" id="1170767"/>
    <lineage>
        <taxon>Eukaryota</taxon>
        <taxon>Fungi</taxon>
        <taxon>Dikarya</taxon>
        <taxon>Ascomycota</taxon>
        <taxon>Pezizomycotina</taxon>
        <taxon>Sordariomycetes</taxon>
        <taxon>Sordariomycetidae</taxon>
        <taxon>Sordariales</taxon>
        <taxon>Chaetomiaceae</taxon>
        <taxon>Chaetomium</taxon>
    </lineage>
</organism>
<evidence type="ECO:0000259" key="3">
    <source>
        <dbReference type="Pfam" id="PF01370"/>
    </source>
</evidence>
<name>A0AAJ0M5U2_9PEZI</name>
<evidence type="ECO:0000313" key="4">
    <source>
        <dbReference type="EMBL" id="KAK3309902.1"/>
    </source>
</evidence>
<evidence type="ECO:0000313" key="5">
    <source>
        <dbReference type="Proteomes" id="UP001273166"/>
    </source>
</evidence>
<dbReference type="PANTHER" id="PTHR10366:SF562">
    <property type="entry name" value="ALDEHYDE REDUCTASE II (AFU_ORTHOLOGUE AFUA_1G11360)"/>
    <property type="match status" value="1"/>
</dbReference>
<protein>
    <submittedName>
        <fullName evidence="4">NAD dependent epimerase/dehydratase</fullName>
    </submittedName>
</protein>
<gene>
    <name evidence="4" type="ORF">B0T15DRAFT_546094</name>
</gene>
<dbReference type="Gene3D" id="3.40.50.720">
    <property type="entry name" value="NAD(P)-binding Rossmann-like Domain"/>
    <property type="match status" value="1"/>
</dbReference>
<comment type="caution">
    <text evidence="4">The sequence shown here is derived from an EMBL/GenBank/DDBJ whole genome shotgun (WGS) entry which is preliminary data.</text>
</comment>
<evidence type="ECO:0000256" key="1">
    <source>
        <dbReference type="ARBA" id="ARBA00023002"/>
    </source>
</evidence>
<dbReference type="SUPFAM" id="SSF51735">
    <property type="entry name" value="NAD(P)-binding Rossmann-fold domains"/>
    <property type="match status" value="1"/>
</dbReference>
<sequence>MSSSETTVPKGSWVLVTGVNGWVGSHVAQQFLERGYRVRGTVRDPVKSSWLVDSLFKSYADHGDFELVQVTDMAEEHAFDAVVKGVSIIEHVASVLSLNPDPNKVIPTTVKGVESILRSALKEPSVKEFVYTSSILAATMPLPAEATHVDRNTWNETAVELAWGPPSSERSRGSLVYMASKVAAEKAFWAFVAEKRPHFTVNVINPALIFGEPLNRSQSDSPAWWLKILYDGKIDACKTLPAFFGVNVRDVALVHVAAALDPEVQDARLQAWGNYTNWDGVLAIARKLYPNLKWADDFTGSVAAHLTTDETQVIGLLKKWGKQDGWTPLEVTIGEGLKPLVAWYPRE</sequence>
<evidence type="ECO:0000256" key="2">
    <source>
        <dbReference type="ARBA" id="ARBA00023445"/>
    </source>
</evidence>
<reference evidence="4" key="2">
    <citation type="submission" date="2023-06" db="EMBL/GenBank/DDBJ databases">
        <authorList>
            <consortium name="Lawrence Berkeley National Laboratory"/>
            <person name="Mondo S.J."/>
            <person name="Hensen N."/>
            <person name="Bonometti L."/>
            <person name="Westerberg I."/>
            <person name="Brannstrom I.O."/>
            <person name="Guillou S."/>
            <person name="Cros-Aarteil S."/>
            <person name="Calhoun S."/>
            <person name="Haridas S."/>
            <person name="Kuo A."/>
            <person name="Pangilinan J."/>
            <person name="Riley R."/>
            <person name="Labutti K."/>
            <person name="Andreopoulos B."/>
            <person name="Lipzen A."/>
            <person name="Chen C."/>
            <person name="Yanf M."/>
            <person name="Daum C."/>
            <person name="Ng V."/>
            <person name="Clum A."/>
            <person name="Steindorff A."/>
            <person name="Ohm R."/>
            <person name="Martin F."/>
            <person name="Silar P."/>
            <person name="Natvig D."/>
            <person name="Lalanne C."/>
            <person name="Gautier V."/>
            <person name="Ament-Velasquez S.L."/>
            <person name="Kruys A."/>
            <person name="Hutchinson M.I."/>
            <person name="Powell A.J."/>
            <person name="Barry K."/>
            <person name="Miller A.N."/>
            <person name="Grigoriev I.V."/>
            <person name="Debuchy R."/>
            <person name="Gladieux P."/>
            <person name="Thoren M.H."/>
            <person name="Johannesson H."/>
        </authorList>
    </citation>
    <scope>NUCLEOTIDE SEQUENCE</scope>
    <source>
        <strain evidence="4">CBS 333.67</strain>
    </source>
</reference>
<dbReference type="GeneID" id="87888982"/>
<keyword evidence="5" id="KW-1185">Reference proteome</keyword>
<feature type="domain" description="NAD-dependent epimerase/dehydratase" evidence="3">
    <location>
        <begin position="14"/>
        <end position="223"/>
    </location>
</feature>
<dbReference type="InterPro" id="IPR001509">
    <property type="entry name" value="Epimerase_deHydtase"/>
</dbReference>
<dbReference type="InterPro" id="IPR050425">
    <property type="entry name" value="NAD(P)_dehydrat-like"/>
</dbReference>
<dbReference type="GO" id="GO:0016616">
    <property type="term" value="F:oxidoreductase activity, acting on the CH-OH group of donors, NAD or NADP as acceptor"/>
    <property type="evidence" value="ECO:0007669"/>
    <property type="project" value="TreeGrafter"/>
</dbReference>